<dbReference type="Proteomes" id="UP001485459">
    <property type="component" value="Chromosome"/>
</dbReference>
<dbReference type="InterPro" id="IPR036696">
    <property type="entry name" value="YdfO-like_sf"/>
</dbReference>
<name>A0ABZ2YKX1_9BACT</name>
<accession>A0ABZ2YKX1</accession>
<proteinExistence type="predicted"/>
<keyword evidence="2" id="KW-1185">Reference proteome</keyword>
<dbReference type="InterPro" id="IPR009833">
    <property type="entry name" value="DUF1398"/>
</dbReference>
<evidence type="ECO:0000313" key="2">
    <source>
        <dbReference type="Proteomes" id="UP001485459"/>
    </source>
</evidence>
<gene>
    <name evidence="1" type="ORF">WJU16_20695</name>
</gene>
<organism evidence="1 2">
    <name type="scientific">Chitinophaga pollutisoli</name>
    <dbReference type="NCBI Taxonomy" id="3133966"/>
    <lineage>
        <taxon>Bacteria</taxon>
        <taxon>Pseudomonadati</taxon>
        <taxon>Bacteroidota</taxon>
        <taxon>Chitinophagia</taxon>
        <taxon>Chitinophagales</taxon>
        <taxon>Chitinophagaceae</taxon>
        <taxon>Chitinophaga</taxon>
    </lineage>
</organism>
<dbReference type="EMBL" id="CP149822">
    <property type="protein sequence ID" value="WZN40390.1"/>
    <property type="molecule type" value="Genomic_DNA"/>
</dbReference>
<dbReference type="Pfam" id="PF07166">
    <property type="entry name" value="DUF1398"/>
    <property type="match status" value="1"/>
</dbReference>
<dbReference type="Gene3D" id="3.30.1810.10">
    <property type="entry name" value="YdfO-like"/>
    <property type="match status" value="1"/>
</dbReference>
<dbReference type="SUPFAM" id="SSF160419">
    <property type="entry name" value="YdfO-like"/>
    <property type="match status" value="1"/>
</dbReference>
<protein>
    <submittedName>
        <fullName evidence="1">DUF1398 family protein</fullName>
    </submittedName>
</protein>
<reference evidence="2" key="1">
    <citation type="submission" date="2024-03" db="EMBL/GenBank/DDBJ databases">
        <title>Chitinophaga horti sp. nov., isolated from garden soil.</title>
        <authorList>
            <person name="Lee D.S."/>
            <person name="Han D.M."/>
            <person name="Baek J.H."/>
            <person name="Choi D.G."/>
            <person name="Jeon J.H."/>
            <person name="Jeon C.O."/>
        </authorList>
    </citation>
    <scope>NUCLEOTIDE SEQUENCE [LARGE SCALE GENOMIC DNA]</scope>
    <source>
        <strain evidence="2">GPA1</strain>
    </source>
</reference>
<dbReference type="RefSeq" id="WP_341835313.1">
    <property type="nucleotide sequence ID" value="NZ_CP149822.1"/>
</dbReference>
<evidence type="ECO:0000313" key="1">
    <source>
        <dbReference type="EMBL" id="WZN40390.1"/>
    </source>
</evidence>
<sequence length="131" mass="14543">MFTIDQIEEAHGKVQSGADFPAYIRELAQLGVKRYETFVSDGHTDYYGPHDEKSDTHASHTPLEVAHTADVAGFNEALKVHQQGGTSYPEFLADCAKHGVEKWEVKVDEGTCTYYDKTGRVVLEESIPPAE</sequence>